<dbReference type="Proteomes" id="UP001596317">
    <property type="component" value="Unassembled WGS sequence"/>
</dbReference>
<sequence length="53" mass="5818">MHLEAFDEGGEVTGFALVRESVLPSSRAAEFQWDSTPAQVDWCPAVVLRRIAA</sequence>
<gene>
    <name evidence="1" type="ORF">ACFP90_10530</name>
</gene>
<keyword evidence="2" id="KW-1185">Reference proteome</keyword>
<protein>
    <recommendedName>
        <fullName evidence="3">GNAT family N-acetyltransferase</fullName>
    </recommendedName>
</protein>
<name>A0ABW1ZJN2_9DEIO</name>
<comment type="caution">
    <text evidence="1">The sequence shown here is derived from an EMBL/GenBank/DDBJ whole genome shotgun (WGS) entry which is preliminary data.</text>
</comment>
<evidence type="ECO:0008006" key="3">
    <source>
        <dbReference type="Google" id="ProtNLM"/>
    </source>
</evidence>
<dbReference type="EMBL" id="JBHSWB010000001">
    <property type="protein sequence ID" value="MFC6660738.1"/>
    <property type="molecule type" value="Genomic_DNA"/>
</dbReference>
<evidence type="ECO:0000313" key="1">
    <source>
        <dbReference type="EMBL" id="MFC6660738.1"/>
    </source>
</evidence>
<reference evidence="2" key="1">
    <citation type="journal article" date="2019" name="Int. J. Syst. Evol. Microbiol.">
        <title>The Global Catalogue of Microorganisms (GCM) 10K type strain sequencing project: providing services to taxonomists for standard genome sequencing and annotation.</title>
        <authorList>
            <consortium name="The Broad Institute Genomics Platform"/>
            <consortium name="The Broad Institute Genome Sequencing Center for Infectious Disease"/>
            <person name="Wu L."/>
            <person name="Ma J."/>
        </authorList>
    </citation>
    <scope>NUCLEOTIDE SEQUENCE [LARGE SCALE GENOMIC DNA]</scope>
    <source>
        <strain evidence="2">CCUG 63830</strain>
    </source>
</reference>
<dbReference type="RefSeq" id="WP_380055909.1">
    <property type="nucleotide sequence ID" value="NZ_JBHSWB010000001.1"/>
</dbReference>
<organism evidence="1 2">
    <name type="scientific">Deinococcus multiflagellatus</name>
    <dbReference type="NCBI Taxonomy" id="1656887"/>
    <lineage>
        <taxon>Bacteria</taxon>
        <taxon>Thermotogati</taxon>
        <taxon>Deinococcota</taxon>
        <taxon>Deinococci</taxon>
        <taxon>Deinococcales</taxon>
        <taxon>Deinococcaceae</taxon>
        <taxon>Deinococcus</taxon>
    </lineage>
</organism>
<proteinExistence type="predicted"/>
<accession>A0ABW1ZJN2</accession>
<evidence type="ECO:0000313" key="2">
    <source>
        <dbReference type="Proteomes" id="UP001596317"/>
    </source>
</evidence>